<dbReference type="InterPro" id="IPR004879">
    <property type="entry name" value="Ssp411-like_TRX"/>
</dbReference>
<dbReference type="SUPFAM" id="SSF48208">
    <property type="entry name" value="Six-hairpin glycosidases"/>
    <property type="match status" value="1"/>
</dbReference>
<dbReference type="InterPro" id="IPR008928">
    <property type="entry name" value="6-hairpin_glycosidase_sf"/>
</dbReference>
<dbReference type="PANTHER" id="PTHR42899:SF1">
    <property type="entry name" value="SPERMATOGENESIS-ASSOCIATED PROTEIN 20"/>
    <property type="match status" value="1"/>
</dbReference>
<evidence type="ECO:0000259" key="1">
    <source>
        <dbReference type="Pfam" id="PF03190"/>
    </source>
</evidence>
<dbReference type="EMBL" id="FNZR01000001">
    <property type="protein sequence ID" value="SEK35661.1"/>
    <property type="molecule type" value="Genomic_DNA"/>
</dbReference>
<protein>
    <recommendedName>
        <fullName evidence="1">Spermatogenesis-associated protein 20-like TRX domain-containing protein</fullName>
    </recommendedName>
</protein>
<dbReference type="InterPro" id="IPR036249">
    <property type="entry name" value="Thioredoxin-like_sf"/>
</dbReference>
<gene>
    <name evidence="2" type="ORF">SAMN05421740_101641</name>
</gene>
<evidence type="ECO:0000313" key="2">
    <source>
        <dbReference type="EMBL" id="SEK35661.1"/>
    </source>
</evidence>
<evidence type="ECO:0000313" key="3">
    <source>
        <dbReference type="Proteomes" id="UP000198916"/>
    </source>
</evidence>
<organism evidence="2 3">
    <name type="scientific">Parapedobacter koreensis</name>
    <dbReference type="NCBI Taxonomy" id="332977"/>
    <lineage>
        <taxon>Bacteria</taxon>
        <taxon>Pseudomonadati</taxon>
        <taxon>Bacteroidota</taxon>
        <taxon>Sphingobacteriia</taxon>
        <taxon>Sphingobacteriales</taxon>
        <taxon>Sphingobacteriaceae</taxon>
        <taxon>Parapedobacter</taxon>
    </lineage>
</organism>
<dbReference type="Gene3D" id="3.40.30.10">
    <property type="entry name" value="Glutaredoxin"/>
    <property type="match status" value="1"/>
</dbReference>
<sequence>MLGLYTHKRYLYHHMPNKLHNETSPYLRQHQHNPVAWYPWGAEALSKAKDENKLILVSIGYSACHWCHVMERESFENEAIAAVMNAHFVSIKVDREERPDIDQIYMIAVQLMTNQGGWPLNCICLPDGRPIYGGTYFRPDDWRNVLLQLAGMWQDRPEVARDYAERLTTGVKQSEQLPVSRIPETYTPQDLAAIVTPWKRLFDNQEGGYKRVPKFPLPNNWLFLLRYAVLAKDSEVLEHVHFTLQKIASGGIYDHVGGGFARYAVDGQWHIPHFEKMLYDNAQLVSLYAEAWQQRPTDQYKRVVAETLEWVLREMTSPQGGFYCALDADSEGVEGKFYTFHRSEVAQILGADADLFMQYFGITEAGNWEEEHTNVLKIDIEADKMAYDAGFSAEEWAKYLAHGKQRLLDYRDIRVRPGLDDKLLTSWNALMLKGFVDAYRVFDVPEYLRVALENAQFIRHYLYAKDGGLLHQPEANGKLITGFLDDYACCIDAFTALYEVTFEETWLYEAKRLMEYVLSYFYNQDASAFYYTSAAAEQLIARKQEIMDNVIPSSTSTIVRQLHRLGLIFDNQRYVEIGSQVLANVVPQMAAYGSGYSNWAIRLLEEVYGCSEIVFTGPDYKVMRKAFERHYIPNKIILGGTKETLPLLAGRVGSTTRAYVCRNKACSLPVTQVEELLELITQ</sequence>
<dbReference type="SUPFAM" id="SSF52833">
    <property type="entry name" value="Thioredoxin-like"/>
    <property type="match status" value="1"/>
</dbReference>
<dbReference type="PANTHER" id="PTHR42899">
    <property type="entry name" value="SPERMATOGENESIS-ASSOCIATED PROTEIN 20"/>
    <property type="match status" value="1"/>
</dbReference>
<dbReference type="Proteomes" id="UP000198916">
    <property type="component" value="Unassembled WGS sequence"/>
</dbReference>
<dbReference type="AlphaFoldDB" id="A0A1H7GC11"/>
<accession>A0A1H7GC11</accession>
<name>A0A1H7GC11_9SPHI</name>
<dbReference type="CDD" id="cd02955">
    <property type="entry name" value="SSP411"/>
    <property type="match status" value="1"/>
</dbReference>
<dbReference type="STRING" id="332977.SAMN05421740_101641"/>
<keyword evidence="3" id="KW-1185">Reference proteome</keyword>
<dbReference type="InterPro" id="IPR024705">
    <property type="entry name" value="Ssp411"/>
</dbReference>
<feature type="domain" description="Spermatogenesis-associated protein 20-like TRX" evidence="1">
    <location>
        <begin position="17"/>
        <end position="169"/>
    </location>
</feature>
<reference evidence="3" key="1">
    <citation type="submission" date="2016-10" db="EMBL/GenBank/DDBJ databases">
        <authorList>
            <person name="Varghese N."/>
            <person name="Submissions S."/>
        </authorList>
    </citation>
    <scope>NUCLEOTIDE SEQUENCE [LARGE SCALE GENOMIC DNA]</scope>
    <source>
        <strain evidence="3">Jip14</strain>
    </source>
</reference>
<proteinExistence type="predicted"/>
<dbReference type="Pfam" id="PF03190">
    <property type="entry name" value="Thioredox_DsbH"/>
    <property type="match status" value="1"/>
</dbReference>
<dbReference type="PIRSF" id="PIRSF006402">
    <property type="entry name" value="UCP006402_thioredoxin"/>
    <property type="match status" value="1"/>
</dbReference>
<dbReference type="GO" id="GO:0005975">
    <property type="term" value="P:carbohydrate metabolic process"/>
    <property type="evidence" value="ECO:0007669"/>
    <property type="project" value="InterPro"/>
</dbReference>
<dbReference type="Gene3D" id="1.50.10.20">
    <property type="match status" value="1"/>
</dbReference>